<protein>
    <submittedName>
        <fullName evidence="11">TNFRSF11B protein</fullName>
    </submittedName>
</protein>
<evidence type="ECO:0000313" key="12">
    <source>
        <dbReference type="Proteomes" id="UP000838412"/>
    </source>
</evidence>
<keyword evidence="3" id="KW-0053">Apoptosis</keyword>
<dbReference type="PROSITE" id="PS50050">
    <property type="entry name" value="TNFR_NGFR_2"/>
    <property type="match status" value="1"/>
</dbReference>
<evidence type="ECO:0000256" key="1">
    <source>
        <dbReference type="ARBA" id="ARBA00004613"/>
    </source>
</evidence>
<evidence type="ECO:0000256" key="6">
    <source>
        <dbReference type="ARBA" id="ARBA00023157"/>
    </source>
</evidence>
<dbReference type="EMBL" id="OV696696">
    <property type="protein sequence ID" value="CAH1240351.1"/>
    <property type="molecule type" value="Genomic_DNA"/>
</dbReference>
<dbReference type="AlphaFoldDB" id="A0A8J9W8E8"/>
<dbReference type="Gene3D" id="2.10.50.10">
    <property type="entry name" value="Tumor Necrosis Factor Receptor, subunit A, domain 2"/>
    <property type="match status" value="3"/>
</dbReference>
<name>A0A8J9W8E8_BRALA</name>
<dbReference type="Proteomes" id="UP000838412">
    <property type="component" value="Chromosome 11"/>
</dbReference>
<dbReference type="SMART" id="SM00208">
    <property type="entry name" value="TNFR"/>
    <property type="match status" value="3"/>
</dbReference>
<feature type="domain" description="TNFR-Cys" evidence="10">
    <location>
        <begin position="66"/>
        <end position="107"/>
    </location>
</feature>
<dbReference type="InterPro" id="IPR052459">
    <property type="entry name" value="TNFRSF_decoy_receptor"/>
</dbReference>
<dbReference type="Pfam" id="PF00020">
    <property type="entry name" value="TNFR_c6"/>
    <property type="match status" value="2"/>
</dbReference>
<dbReference type="GO" id="GO:0005576">
    <property type="term" value="C:extracellular region"/>
    <property type="evidence" value="ECO:0007669"/>
    <property type="project" value="UniProtKB-SubCell"/>
</dbReference>
<evidence type="ECO:0000313" key="11">
    <source>
        <dbReference type="EMBL" id="CAH1240351.1"/>
    </source>
</evidence>
<dbReference type="PANTHER" id="PTHR23097">
    <property type="entry name" value="TUMOR NECROSIS FACTOR RECEPTOR SUPERFAMILY MEMBER"/>
    <property type="match status" value="1"/>
</dbReference>
<evidence type="ECO:0000256" key="9">
    <source>
        <dbReference type="SAM" id="SignalP"/>
    </source>
</evidence>
<sequence>MWTLNTLSCGVLLTLPLLVSCESDEPPPKWEYYNPLSGETLLCDWCAPGEFMITECTQTTVTQCRTCAENEYTEHYNHVRECFRCRECLKPHEHVLLGCTPTNNRQCVCEDGFFLAAEFCFPHTKCPIRYGVVQRGTPWKNTKCRRCRSGTFSDVDSSVATCYLQEPHGLWDHGTVCHTEGEQGGGQRLWNMSGLQHNSSAEFRRRNNCIYGRVNRVYLRYVRMVSVSVMFESFWINQIKVDTMLWTS</sequence>
<feature type="disulfide bond" evidence="8">
    <location>
        <begin position="67"/>
        <end position="82"/>
    </location>
</feature>
<dbReference type="PANTHER" id="PTHR23097:SF181">
    <property type="entry name" value="CASPASE-8-LIKE"/>
    <property type="match status" value="1"/>
</dbReference>
<feature type="signal peptide" evidence="9">
    <location>
        <begin position="1"/>
        <end position="21"/>
    </location>
</feature>
<comment type="subcellular location">
    <subcellularLocation>
        <location evidence="1">Secreted</location>
    </subcellularLocation>
</comment>
<evidence type="ECO:0000256" key="5">
    <source>
        <dbReference type="ARBA" id="ARBA00022737"/>
    </source>
</evidence>
<keyword evidence="5" id="KW-0677">Repeat</keyword>
<reference evidence="11" key="1">
    <citation type="submission" date="2022-01" db="EMBL/GenBank/DDBJ databases">
        <authorList>
            <person name="Braso-Vives M."/>
        </authorList>
    </citation>
    <scope>NUCLEOTIDE SEQUENCE</scope>
</reference>
<keyword evidence="2" id="KW-0964">Secreted</keyword>
<evidence type="ECO:0000256" key="7">
    <source>
        <dbReference type="ARBA" id="ARBA00023180"/>
    </source>
</evidence>
<feature type="chain" id="PRO_5035460232" evidence="9">
    <location>
        <begin position="22"/>
        <end position="248"/>
    </location>
</feature>
<evidence type="ECO:0000259" key="10">
    <source>
        <dbReference type="PROSITE" id="PS50050"/>
    </source>
</evidence>
<keyword evidence="12" id="KW-1185">Reference proteome</keyword>
<accession>A0A8J9W8E8</accession>
<dbReference type="OrthoDB" id="9990004at2759"/>
<gene>
    <name evidence="11" type="primary">TNFRSF11B</name>
    <name evidence="11" type="ORF">BLAG_LOCUS4335</name>
</gene>
<proteinExistence type="predicted"/>
<comment type="caution">
    <text evidence="8">Lacks conserved residue(s) required for the propagation of feature annotation.</text>
</comment>
<feature type="repeat" description="TNFR-Cys" evidence="8">
    <location>
        <begin position="66"/>
        <end position="107"/>
    </location>
</feature>
<keyword evidence="7" id="KW-0325">Glycoprotein</keyword>
<evidence type="ECO:0000256" key="3">
    <source>
        <dbReference type="ARBA" id="ARBA00022703"/>
    </source>
</evidence>
<keyword evidence="6 8" id="KW-1015">Disulfide bond</keyword>
<evidence type="ECO:0000256" key="8">
    <source>
        <dbReference type="PROSITE-ProRule" id="PRU00206"/>
    </source>
</evidence>
<organism evidence="11 12">
    <name type="scientific">Branchiostoma lanceolatum</name>
    <name type="common">Common lancelet</name>
    <name type="synonym">Amphioxus lanceolatum</name>
    <dbReference type="NCBI Taxonomy" id="7740"/>
    <lineage>
        <taxon>Eukaryota</taxon>
        <taxon>Metazoa</taxon>
        <taxon>Chordata</taxon>
        <taxon>Cephalochordata</taxon>
        <taxon>Leptocardii</taxon>
        <taxon>Amphioxiformes</taxon>
        <taxon>Branchiostomatidae</taxon>
        <taxon>Branchiostoma</taxon>
    </lineage>
</organism>
<dbReference type="InterPro" id="IPR001368">
    <property type="entry name" value="TNFR/NGFR_Cys_rich_reg"/>
</dbReference>
<keyword evidence="4 9" id="KW-0732">Signal</keyword>
<evidence type="ECO:0000256" key="2">
    <source>
        <dbReference type="ARBA" id="ARBA00022525"/>
    </source>
</evidence>
<evidence type="ECO:0000256" key="4">
    <source>
        <dbReference type="ARBA" id="ARBA00022729"/>
    </source>
</evidence>
<dbReference type="GO" id="GO:0006915">
    <property type="term" value="P:apoptotic process"/>
    <property type="evidence" value="ECO:0007669"/>
    <property type="project" value="UniProtKB-KW"/>
</dbReference>
<dbReference type="SUPFAM" id="SSF57586">
    <property type="entry name" value="TNF receptor-like"/>
    <property type="match status" value="2"/>
</dbReference>